<keyword evidence="1" id="KW-1133">Transmembrane helix</keyword>
<keyword evidence="3" id="KW-1185">Reference proteome</keyword>
<dbReference type="Proteomes" id="UP000182034">
    <property type="component" value="Unassembled WGS sequence"/>
</dbReference>
<sequence length="62" mass="7225">MKRFLKLHFTLCFRFSIFVLGIVKLIRGIFLGKAVGFLIVILILEGIVIFCFNLPELKQKIR</sequence>
<protein>
    <submittedName>
        <fullName evidence="2">Uncharacterized protein</fullName>
    </submittedName>
</protein>
<keyword evidence="1" id="KW-0472">Membrane</keyword>
<evidence type="ECO:0000256" key="1">
    <source>
        <dbReference type="SAM" id="Phobius"/>
    </source>
</evidence>
<dbReference type="AlphaFoldDB" id="A0A1K2IN43"/>
<gene>
    <name evidence="2" type="ORF">SAMN05216324_105278</name>
</gene>
<evidence type="ECO:0000313" key="2">
    <source>
        <dbReference type="EMBL" id="SFZ93885.1"/>
    </source>
</evidence>
<feature type="transmembrane region" description="Helical" evidence="1">
    <location>
        <begin position="36"/>
        <end position="54"/>
    </location>
</feature>
<dbReference type="EMBL" id="FPKW01000005">
    <property type="protein sequence ID" value="SFZ93885.1"/>
    <property type="molecule type" value="Genomic_DNA"/>
</dbReference>
<accession>A0A1K2IN43</accession>
<feature type="transmembrane region" description="Helical" evidence="1">
    <location>
        <begin position="12"/>
        <end position="30"/>
    </location>
</feature>
<evidence type="ECO:0000313" key="3">
    <source>
        <dbReference type="Proteomes" id="UP000182034"/>
    </source>
</evidence>
<reference evidence="3" key="1">
    <citation type="submission" date="2016-10" db="EMBL/GenBank/DDBJ databases">
        <authorList>
            <person name="Varghese N."/>
            <person name="Submissions S."/>
        </authorList>
    </citation>
    <scope>NUCLEOTIDE SEQUENCE [LARGE SCALE GENOMIC DNA]</scope>
    <source>
        <strain evidence="3">SUR2</strain>
    </source>
</reference>
<name>A0A1K2IN43_9FLAO</name>
<proteinExistence type="predicted"/>
<keyword evidence="1" id="KW-0812">Transmembrane</keyword>
<organism evidence="2 3">
    <name type="scientific">Chryseobacterium limigenitum</name>
    <dbReference type="NCBI Taxonomy" id="1612149"/>
    <lineage>
        <taxon>Bacteria</taxon>
        <taxon>Pseudomonadati</taxon>
        <taxon>Bacteroidota</taxon>
        <taxon>Flavobacteriia</taxon>
        <taxon>Flavobacteriales</taxon>
        <taxon>Weeksellaceae</taxon>
        <taxon>Chryseobacterium group</taxon>
        <taxon>Chryseobacterium</taxon>
    </lineage>
</organism>